<feature type="domain" description="Gamma tubulin complex component protein N-terminal" evidence="7">
    <location>
        <begin position="77"/>
        <end position="421"/>
    </location>
</feature>
<dbReference type="GO" id="GO:0051321">
    <property type="term" value="P:meiotic cell cycle"/>
    <property type="evidence" value="ECO:0007669"/>
    <property type="project" value="TreeGrafter"/>
</dbReference>
<organism evidence="8 9">
    <name type="scientific">Mucuna pruriens</name>
    <name type="common">Velvet bean</name>
    <name type="synonym">Dolichos pruriens</name>
    <dbReference type="NCBI Taxonomy" id="157652"/>
    <lineage>
        <taxon>Eukaryota</taxon>
        <taxon>Viridiplantae</taxon>
        <taxon>Streptophyta</taxon>
        <taxon>Embryophyta</taxon>
        <taxon>Tracheophyta</taxon>
        <taxon>Spermatophyta</taxon>
        <taxon>Magnoliopsida</taxon>
        <taxon>eudicotyledons</taxon>
        <taxon>Gunneridae</taxon>
        <taxon>Pentapetalae</taxon>
        <taxon>rosids</taxon>
        <taxon>fabids</taxon>
        <taxon>Fabales</taxon>
        <taxon>Fabaceae</taxon>
        <taxon>Papilionoideae</taxon>
        <taxon>50 kb inversion clade</taxon>
        <taxon>NPAAA clade</taxon>
        <taxon>indigoferoid/millettioid clade</taxon>
        <taxon>Phaseoleae</taxon>
        <taxon>Mucuna</taxon>
    </lineage>
</organism>
<evidence type="ECO:0000256" key="2">
    <source>
        <dbReference type="ARBA" id="ARBA00010337"/>
    </source>
</evidence>
<evidence type="ECO:0000256" key="3">
    <source>
        <dbReference type="ARBA" id="ARBA00022490"/>
    </source>
</evidence>
<evidence type="ECO:0000259" key="6">
    <source>
        <dbReference type="Pfam" id="PF04130"/>
    </source>
</evidence>
<evidence type="ECO:0000256" key="1">
    <source>
        <dbReference type="ARBA" id="ARBA00004245"/>
    </source>
</evidence>
<dbReference type="GO" id="GO:0043015">
    <property type="term" value="F:gamma-tubulin binding"/>
    <property type="evidence" value="ECO:0007669"/>
    <property type="project" value="InterPro"/>
</dbReference>
<dbReference type="Pfam" id="PF04130">
    <property type="entry name" value="GCP_C_terminal"/>
    <property type="match status" value="1"/>
</dbReference>
<dbReference type="STRING" id="157652.A0A371GRV0"/>
<dbReference type="InterPro" id="IPR040457">
    <property type="entry name" value="GCP_C"/>
</dbReference>
<keyword evidence="3" id="KW-0963">Cytoplasm</keyword>
<dbReference type="GO" id="GO:0000930">
    <property type="term" value="C:gamma-tubulin complex"/>
    <property type="evidence" value="ECO:0007669"/>
    <property type="project" value="TreeGrafter"/>
</dbReference>
<dbReference type="FunFam" id="1.20.120.1900:FF:000018">
    <property type="entry name" value="Gamma-tubulin complex component 6 isoform A"/>
    <property type="match status" value="1"/>
</dbReference>
<dbReference type="GO" id="GO:0000278">
    <property type="term" value="P:mitotic cell cycle"/>
    <property type="evidence" value="ECO:0007669"/>
    <property type="project" value="TreeGrafter"/>
</dbReference>
<dbReference type="AlphaFoldDB" id="A0A371GRV0"/>
<gene>
    <name evidence="8" type="primary">Tubgcp6</name>
    <name evidence="8" type="ORF">CR513_24479</name>
</gene>
<reference evidence="8" key="1">
    <citation type="submission" date="2018-05" db="EMBL/GenBank/DDBJ databases">
        <title>Draft genome of Mucuna pruriens seed.</title>
        <authorList>
            <person name="Nnadi N.E."/>
            <person name="Vos R."/>
            <person name="Hasami M.H."/>
            <person name="Devisetty U.K."/>
            <person name="Aguiy J.C."/>
        </authorList>
    </citation>
    <scope>NUCLEOTIDE SEQUENCE [LARGE SCALE GENOMIC DNA]</scope>
    <source>
        <strain evidence="8">JCA_2017</strain>
    </source>
</reference>
<keyword evidence="5" id="KW-0206">Cytoskeleton</keyword>
<evidence type="ECO:0000256" key="5">
    <source>
        <dbReference type="ARBA" id="ARBA00023212"/>
    </source>
</evidence>
<name>A0A371GRV0_MUCPR</name>
<evidence type="ECO:0000259" key="7">
    <source>
        <dbReference type="Pfam" id="PF17681"/>
    </source>
</evidence>
<feature type="non-terminal residue" evidence="8">
    <location>
        <position position="1"/>
    </location>
</feature>
<keyword evidence="4" id="KW-0493">Microtubule</keyword>
<dbReference type="OrthoDB" id="775571at2759"/>
<dbReference type="GO" id="GO:0051225">
    <property type="term" value="P:spindle assembly"/>
    <property type="evidence" value="ECO:0007669"/>
    <property type="project" value="TreeGrafter"/>
</dbReference>
<dbReference type="EMBL" id="QJKJ01004650">
    <property type="protein sequence ID" value="RDX93277.1"/>
    <property type="molecule type" value="Genomic_DNA"/>
</dbReference>
<dbReference type="GO" id="GO:0051011">
    <property type="term" value="F:microtubule minus-end binding"/>
    <property type="evidence" value="ECO:0007669"/>
    <property type="project" value="TreeGrafter"/>
</dbReference>
<comment type="similarity">
    <text evidence="2">Belongs to the TUBGCP family.</text>
</comment>
<protein>
    <submittedName>
        <fullName evidence="8">Gamma-tubulin complex component 6</fullName>
    </submittedName>
</protein>
<dbReference type="GO" id="GO:0007020">
    <property type="term" value="P:microtubule nucleation"/>
    <property type="evidence" value="ECO:0007669"/>
    <property type="project" value="InterPro"/>
</dbReference>
<dbReference type="InterPro" id="IPR041470">
    <property type="entry name" value="GCP_N"/>
</dbReference>
<evidence type="ECO:0000256" key="4">
    <source>
        <dbReference type="ARBA" id="ARBA00022701"/>
    </source>
</evidence>
<dbReference type="PANTHER" id="PTHR19302">
    <property type="entry name" value="GAMMA TUBULIN COMPLEX PROTEIN"/>
    <property type="match status" value="1"/>
</dbReference>
<evidence type="ECO:0000313" key="9">
    <source>
        <dbReference type="Proteomes" id="UP000257109"/>
    </source>
</evidence>
<dbReference type="GO" id="GO:0000922">
    <property type="term" value="C:spindle pole"/>
    <property type="evidence" value="ECO:0007669"/>
    <property type="project" value="InterPro"/>
</dbReference>
<dbReference type="GO" id="GO:0031122">
    <property type="term" value="P:cytoplasmic microtubule organization"/>
    <property type="evidence" value="ECO:0007669"/>
    <property type="project" value="TreeGrafter"/>
</dbReference>
<keyword evidence="9" id="KW-1185">Reference proteome</keyword>
<sequence>MFSLHLLKKERSEDGRVMVDKKFASLLENLKVEDPWLPPKTWESIRCESGVHSFPKSNQPLCHLSTLSESSLVRLAMNAMQGAKSSLVSIQKLSAIFSCDPADRTFLQIPNLWNRASSTPSLANLLLSIGCTGSLVFLLRAFVDYFTNMNLCQTQIHQDHQFPPFTLVNQAFAVAVGKILEGYICGLDTIHASVVLRRSSKHVDLPLPGCLKNVVHSEITLLEFYLHIKELKTQIEALASICNLQKWALCFSDTAFEDLITEATSEFRNFCRGGNLLTFLFAQLQVADPAHCTLLKFLFLQSCEPYCGFIRSWIFKAEIHDPYKEFIVENMECLPPKSHVKAGNSVDSPLASVKVRDGVPVPGFLKDFLVPLVRAGQQLQVLLKLLEMCIHVADGEHSCDDFLPCWSGFSSSSLSYSSPLAFSKDVIEAMVLARENYYKRMNEKIESLLSSLEVRYQQVAMCASVPSFDNGGGTLDKLGQIMSENEFVGCPTADKRNILRGIGNLGSDVSSTTDDSLLEDMCGLSESSSLNSSEEQLDCDQLSGWSCPVVEQQNHLSALRFLKTTTLNNSIENSCHHENFGSDSCGICDKVDATDHLVKSSYEGVILSHMSNPINQGNSSCSCKFSIQYRESLIDSCSAMGHLLKKSFHNDGTVDPKVTEKHLGSLRYSMACHDVITVSDTLNGEATNEDRPDNNLLTSHLYSFQPLKYGHQCNHPSINPLSVNPMLTRNSVLHLMGRNGEKYKADHVQHLPYFNFSTVEDPCKVYMDKLSTNSRCRSASSFTLDSTVSAHDDKNKEHGEIGCGREDGLVDVPKLCIDASLDLMDHKHLTVVSGGSSWERLLGSFGKTVNCDDKRKQTLLSTFEIPLDIIIDKCLLQEIMLQYNYVSKLAINVLEEAFKLQEHLLALRRYHFMELADWADLFILSLWHHKWSVTEANERLSEIQGLLELSIQKSSCEHDIHKDRLFVYMKGHGKLPLSASAIGVRSFDFLGLGYHVDWPLSIVLTPAALKIYADIFSFLIQVKLAIFSLTDVWCSLKDLVHTTNKDQNSEQHQLETGHLNILIKMSILCSTFNDRHQISHFVSTLQQYVESQLSHVSWCRFLNSLQHKVKDMMDLESVHMEYLADSLCICFLSDETKAVGSIIESILQCALDFRSCITVGAWDSGSDLEDLLGKLSRINISQVLSIKQKFDRSLKELHICYIKGPKHGNFGLSRFWDYLNYNEYYLNVKNEMGYYYAL</sequence>
<dbReference type="Proteomes" id="UP000257109">
    <property type="component" value="Unassembled WGS sequence"/>
</dbReference>
<proteinExistence type="inferred from homology"/>
<feature type="domain" description="Gamma tubulin complex component C-terminal" evidence="6">
    <location>
        <begin position="900"/>
        <end position="1225"/>
    </location>
</feature>
<dbReference type="PANTHER" id="PTHR19302:SF70">
    <property type="entry name" value="GAMMA-TUBULIN COMPLEX COMPONENT 6"/>
    <property type="match status" value="1"/>
</dbReference>
<evidence type="ECO:0000313" key="8">
    <source>
        <dbReference type="EMBL" id="RDX93277.1"/>
    </source>
</evidence>
<dbReference type="Gene3D" id="1.20.120.1900">
    <property type="entry name" value="Gamma-tubulin complex, C-terminal domain"/>
    <property type="match status" value="1"/>
</dbReference>
<dbReference type="Pfam" id="PF17681">
    <property type="entry name" value="GCP_N_terminal"/>
    <property type="match status" value="1"/>
</dbReference>
<comment type="subcellular location">
    <subcellularLocation>
        <location evidence="1">Cytoplasm</location>
        <location evidence="1">Cytoskeleton</location>
    </subcellularLocation>
</comment>
<comment type="caution">
    <text evidence="8">The sequence shown here is derived from an EMBL/GenBank/DDBJ whole genome shotgun (WGS) entry which is preliminary data.</text>
</comment>
<dbReference type="GO" id="GO:0005874">
    <property type="term" value="C:microtubule"/>
    <property type="evidence" value="ECO:0007669"/>
    <property type="project" value="UniProtKB-KW"/>
</dbReference>
<dbReference type="InterPro" id="IPR042241">
    <property type="entry name" value="GCP_C_sf"/>
</dbReference>
<accession>A0A371GRV0</accession>
<dbReference type="InterPro" id="IPR007259">
    <property type="entry name" value="GCP"/>
</dbReference>